<dbReference type="GO" id="GO:0008270">
    <property type="term" value="F:zinc ion binding"/>
    <property type="evidence" value="ECO:0007669"/>
    <property type="project" value="InterPro"/>
</dbReference>
<dbReference type="Pfam" id="PF01844">
    <property type="entry name" value="HNH"/>
    <property type="match status" value="1"/>
</dbReference>
<dbReference type="AlphaFoldDB" id="A0A2V3DVX3"/>
<gene>
    <name evidence="1" type="ORF">CVS29_02620</name>
</gene>
<dbReference type="InterPro" id="IPR002711">
    <property type="entry name" value="HNH"/>
</dbReference>
<dbReference type="Proteomes" id="UP000246303">
    <property type="component" value="Unassembled WGS sequence"/>
</dbReference>
<dbReference type="InterPro" id="IPR003615">
    <property type="entry name" value="HNH_nuc"/>
</dbReference>
<organism evidence="1 2">
    <name type="scientific">Arthrobacter psychrochitiniphilus</name>
    <dbReference type="NCBI Taxonomy" id="291045"/>
    <lineage>
        <taxon>Bacteria</taxon>
        <taxon>Bacillati</taxon>
        <taxon>Actinomycetota</taxon>
        <taxon>Actinomycetes</taxon>
        <taxon>Micrococcales</taxon>
        <taxon>Micrococcaceae</taxon>
        <taxon>Arthrobacter</taxon>
    </lineage>
</organism>
<dbReference type="RefSeq" id="WP_110104746.1">
    <property type="nucleotide sequence ID" value="NZ_JACBZZ010000001.1"/>
</dbReference>
<dbReference type="CDD" id="cd00085">
    <property type="entry name" value="HNHc"/>
    <property type="match status" value="1"/>
</dbReference>
<sequence>MRLTTNCPLAWGGTDDIENLQPLCEECNHDKQDYYATFNAYADKIRVAASLLEPHKRIGETLRVFKEAGEPTPSEVVGLVACLIQYQENWQKRMRELRQLGWDYRTHKKKKHGRMRSSYELTKWMPWPSEPIAPLIRQIENDKKLTNRQVSS</sequence>
<dbReference type="GO" id="GO:0004519">
    <property type="term" value="F:endonuclease activity"/>
    <property type="evidence" value="ECO:0007669"/>
    <property type="project" value="InterPro"/>
</dbReference>
<evidence type="ECO:0000313" key="1">
    <source>
        <dbReference type="EMBL" id="PXA69461.1"/>
    </source>
</evidence>
<reference evidence="1 2" key="1">
    <citation type="submission" date="2018-05" db="EMBL/GenBank/DDBJ databases">
        <title>Genetic diversity of glacier-inhabiting Cryobacterium bacteria in China and description of Cryobacterium mengkeensis sp. nov. and Arthrobacter glacialis sp. nov.</title>
        <authorList>
            <person name="Liu Q."/>
            <person name="Xin Y.-H."/>
        </authorList>
    </citation>
    <scope>NUCLEOTIDE SEQUENCE [LARGE SCALE GENOMIC DNA]</scope>
    <source>
        <strain evidence="1 2">GP3</strain>
    </source>
</reference>
<keyword evidence="2" id="KW-1185">Reference proteome</keyword>
<comment type="caution">
    <text evidence="1">The sequence shown here is derived from an EMBL/GenBank/DDBJ whole genome shotgun (WGS) entry which is preliminary data.</text>
</comment>
<dbReference type="Gene3D" id="1.10.30.50">
    <property type="match status" value="1"/>
</dbReference>
<dbReference type="GO" id="GO:0003676">
    <property type="term" value="F:nucleic acid binding"/>
    <property type="evidence" value="ECO:0007669"/>
    <property type="project" value="InterPro"/>
</dbReference>
<protein>
    <submittedName>
        <fullName evidence="1">Uncharacterized protein</fullName>
    </submittedName>
</protein>
<name>A0A2V3DVX3_9MICC</name>
<dbReference type="EMBL" id="QHLZ01000001">
    <property type="protein sequence ID" value="PXA69461.1"/>
    <property type="molecule type" value="Genomic_DNA"/>
</dbReference>
<dbReference type="OrthoDB" id="5244068at2"/>
<accession>A0A2V3DVX3</accession>
<evidence type="ECO:0000313" key="2">
    <source>
        <dbReference type="Proteomes" id="UP000246303"/>
    </source>
</evidence>
<proteinExistence type="predicted"/>